<evidence type="ECO:0000256" key="2">
    <source>
        <dbReference type="SAM" id="Phobius"/>
    </source>
</evidence>
<dbReference type="OrthoDB" id="3630387at2"/>
<name>A0A1I0YTD3_9PSEU</name>
<evidence type="ECO:0008006" key="5">
    <source>
        <dbReference type="Google" id="ProtNLM"/>
    </source>
</evidence>
<keyword evidence="2" id="KW-0472">Membrane</keyword>
<organism evidence="3 4">
    <name type="scientific">Amycolatopsis marina</name>
    <dbReference type="NCBI Taxonomy" id="490629"/>
    <lineage>
        <taxon>Bacteria</taxon>
        <taxon>Bacillati</taxon>
        <taxon>Actinomycetota</taxon>
        <taxon>Actinomycetes</taxon>
        <taxon>Pseudonocardiales</taxon>
        <taxon>Pseudonocardiaceae</taxon>
        <taxon>Amycolatopsis</taxon>
    </lineage>
</organism>
<evidence type="ECO:0000313" key="4">
    <source>
        <dbReference type="Proteomes" id="UP000243799"/>
    </source>
</evidence>
<evidence type="ECO:0000256" key="1">
    <source>
        <dbReference type="SAM" id="MobiDB-lite"/>
    </source>
</evidence>
<feature type="region of interest" description="Disordered" evidence="1">
    <location>
        <begin position="38"/>
        <end position="59"/>
    </location>
</feature>
<dbReference type="RefSeq" id="WP_091672623.1">
    <property type="nucleotide sequence ID" value="NZ_FOKG01000005.1"/>
</dbReference>
<sequence length="145" mass="14947">MFVSLRAGLFVRVLVVVAVVAGVLAVLLSTAVAPRATEERDFGPPPINSKLAGAPPTSQYRVEGTGGAGLNLRACPDLGCVRVGKLGEGKPFTVECWQKGTAVSGDVRWFSGDAAGTKGFASGHFLRRHSGTHAAECGMPEAVLG</sequence>
<feature type="transmembrane region" description="Helical" evidence="2">
    <location>
        <begin position="9"/>
        <end position="32"/>
    </location>
</feature>
<gene>
    <name evidence="3" type="ORF">SAMN05216266_105316</name>
</gene>
<dbReference type="Proteomes" id="UP000243799">
    <property type="component" value="Unassembled WGS sequence"/>
</dbReference>
<reference evidence="4" key="1">
    <citation type="submission" date="2016-10" db="EMBL/GenBank/DDBJ databases">
        <authorList>
            <person name="Varghese N."/>
            <person name="Submissions S."/>
        </authorList>
    </citation>
    <scope>NUCLEOTIDE SEQUENCE [LARGE SCALE GENOMIC DNA]</scope>
    <source>
        <strain evidence="4">CGMCC 4.3568</strain>
    </source>
</reference>
<keyword evidence="2" id="KW-0812">Transmembrane</keyword>
<dbReference type="EMBL" id="FOKG01000005">
    <property type="protein sequence ID" value="SFB16554.1"/>
    <property type="molecule type" value="Genomic_DNA"/>
</dbReference>
<keyword evidence="2" id="KW-1133">Transmembrane helix</keyword>
<dbReference type="AlphaFoldDB" id="A0A1I0YTD3"/>
<accession>A0A1I0YTD3</accession>
<evidence type="ECO:0000313" key="3">
    <source>
        <dbReference type="EMBL" id="SFB16554.1"/>
    </source>
</evidence>
<protein>
    <recommendedName>
        <fullName evidence="5">SH3 domain-containing protein</fullName>
    </recommendedName>
</protein>
<keyword evidence="4" id="KW-1185">Reference proteome</keyword>
<proteinExistence type="predicted"/>